<evidence type="ECO:0000313" key="2">
    <source>
        <dbReference type="Proteomes" id="UP000549394"/>
    </source>
</evidence>
<protein>
    <submittedName>
        <fullName evidence="1">Uncharacterized protein</fullName>
    </submittedName>
</protein>
<dbReference type="Proteomes" id="UP000549394">
    <property type="component" value="Unassembled WGS sequence"/>
</dbReference>
<organism evidence="1 2">
    <name type="scientific">Dimorphilus gyrociliatus</name>
    <dbReference type="NCBI Taxonomy" id="2664684"/>
    <lineage>
        <taxon>Eukaryota</taxon>
        <taxon>Metazoa</taxon>
        <taxon>Spiralia</taxon>
        <taxon>Lophotrochozoa</taxon>
        <taxon>Annelida</taxon>
        <taxon>Polychaeta</taxon>
        <taxon>Polychaeta incertae sedis</taxon>
        <taxon>Dinophilidae</taxon>
        <taxon>Dimorphilus</taxon>
    </lineage>
</organism>
<evidence type="ECO:0000313" key="1">
    <source>
        <dbReference type="EMBL" id="CAD5126307.1"/>
    </source>
</evidence>
<keyword evidence="2" id="KW-1185">Reference proteome</keyword>
<comment type="caution">
    <text evidence="1">The sequence shown here is derived from an EMBL/GenBank/DDBJ whole genome shotgun (WGS) entry which is preliminary data.</text>
</comment>
<accession>A0A7I8WDQ3</accession>
<dbReference type="EMBL" id="CAJFCJ010000040">
    <property type="protein sequence ID" value="CAD5126307.1"/>
    <property type="molecule type" value="Genomic_DNA"/>
</dbReference>
<reference evidence="1 2" key="1">
    <citation type="submission" date="2020-08" db="EMBL/GenBank/DDBJ databases">
        <authorList>
            <person name="Hejnol A."/>
        </authorList>
    </citation>
    <scope>NUCLEOTIDE SEQUENCE [LARGE SCALE GENOMIC DNA]</scope>
</reference>
<gene>
    <name evidence="1" type="ORF">DGYR_LOCUS13555</name>
</gene>
<dbReference type="AlphaFoldDB" id="A0A7I8WDQ3"/>
<sequence>MIGKDDYSYDKPEIPTITIQQSTTVQTNQVKCEIVNGQKIVSTELKSSTAVAVEKSNHFLGEMHLDVGLRVEPKDYNEMGGLIGDIGKKQYKFY</sequence>
<name>A0A7I8WDQ3_9ANNE</name>
<proteinExistence type="predicted"/>